<protein>
    <recommendedName>
        <fullName evidence="3">Peptidase C-terminal archaeal/bacterial domain-containing protein</fullName>
    </recommendedName>
</protein>
<evidence type="ECO:0000313" key="1">
    <source>
        <dbReference type="EMBL" id="MBM3116799.1"/>
    </source>
</evidence>
<reference evidence="1 2" key="1">
    <citation type="submission" date="2021-01" db="EMBL/GenBank/DDBJ databases">
        <title>Draft Genome Sequence and Polyhydroxyalkanoate Biosynthetic Potential of Jeongeupia naejangsanensis Type Strain DSM 24253.</title>
        <authorList>
            <person name="Turrini P."/>
            <person name="Artuso I."/>
            <person name="Lugli G.A."/>
            <person name="Frangipani E."/>
            <person name="Ventura M."/>
            <person name="Visca P."/>
        </authorList>
    </citation>
    <scope>NUCLEOTIDE SEQUENCE [LARGE SCALE GENOMIC DNA]</scope>
    <source>
        <strain evidence="1 2">DSM 24253</strain>
    </source>
</reference>
<dbReference type="Gene3D" id="2.60.120.380">
    <property type="match status" value="1"/>
</dbReference>
<sequence length="202" mass="21098">MTIAVSLPAAAHAADTTQTVHFARGASSAQFQHKLAGKDVRDYVLGARAGQTLVVDLKPGSVYFNVLPPDSDAALYNGSINGSHASVSLPQDGSYTVRVYQMGAAASSGKTSAYTLKLAINGAAAAKPAQSAAVDVSDLVDARAAGGETALTQRGFSNVDGYKRNGKSYTLWWNEQAQQCVRVATANGRYAELTNVDAARCR</sequence>
<proteinExistence type="predicted"/>
<accession>A0ABS2BMF1</accession>
<gene>
    <name evidence="1" type="ORF">JMJ54_13245</name>
</gene>
<comment type="caution">
    <text evidence="1">The sequence shown here is derived from an EMBL/GenBank/DDBJ whole genome shotgun (WGS) entry which is preliminary data.</text>
</comment>
<evidence type="ECO:0008006" key="3">
    <source>
        <dbReference type="Google" id="ProtNLM"/>
    </source>
</evidence>
<name>A0ABS2BMF1_9NEIS</name>
<dbReference type="EMBL" id="JAESND010000006">
    <property type="protein sequence ID" value="MBM3116799.1"/>
    <property type="molecule type" value="Genomic_DNA"/>
</dbReference>
<dbReference type="Proteomes" id="UP000809431">
    <property type="component" value="Unassembled WGS sequence"/>
</dbReference>
<keyword evidence="2" id="KW-1185">Reference proteome</keyword>
<organism evidence="1 2">
    <name type="scientific">Jeongeupia naejangsanensis</name>
    <dbReference type="NCBI Taxonomy" id="613195"/>
    <lineage>
        <taxon>Bacteria</taxon>
        <taxon>Pseudomonadati</taxon>
        <taxon>Pseudomonadota</taxon>
        <taxon>Betaproteobacteria</taxon>
        <taxon>Neisseriales</taxon>
        <taxon>Chitinibacteraceae</taxon>
        <taxon>Jeongeupia</taxon>
    </lineage>
</organism>
<evidence type="ECO:0000313" key="2">
    <source>
        <dbReference type="Proteomes" id="UP000809431"/>
    </source>
</evidence>
<dbReference type="RefSeq" id="WP_203539026.1">
    <property type="nucleotide sequence ID" value="NZ_JAESND010000006.1"/>
</dbReference>